<accession>A0A918RVH0</accession>
<dbReference type="Gene3D" id="3.40.50.1820">
    <property type="entry name" value="alpha/beta hydrolase"/>
    <property type="match status" value="1"/>
</dbReference>
<keyword evidence="3" id="KW-1185">Reference proteome</keyword>
<dbReference type="Proteomes" id="UP000646579">
    <property type="component" value="Unassembled WGS sequence"/>
</dbReference>
<feature type="domain" description="AB hydrolase-1" evidence="1">
    <location>
        <begin position="2"/>
        <end position="223"/>
    </location>
</feature>
<dbReference type="InterPro" id="IPR029058">
    <property type="entry name" value="AB_hydrolase_fold"/>
</dbReference>
<dbReference type="PANTHER" id="PTHR43433:SF1">
    <property type="entry name" value="BLL5160 PROTEIN"/>
    <property type="match status" value="1"/>
</dbReference>
<name>A0A918RVH0_9HYPH</name>
<evidence type="ECO:0000313" key="3">
    <source>
        <dbReference type="Proteomes" id="UP000646579"/>
    </source>
</evidence>
<evidence type="ECO:0000313" key="2">
    <source>
        <dbReference type="EMBL" id="GHA12218.1"/>
    </source>
</evidence>
<dbReference type="GO" id="GO:0016787">
    <property type="term" value="F:hydrolase activity"/>
    <property type="evidence" value="ECO:0007669"/>
    <property type="project" value="UniProtKB-KW"/>
</dbReference>
<reference evidence="2" key="1">
    <citation type="journal article" date="2014" name="Int. J. Syst. Evol. Microbiol.">
        <title>Complete genome sequence of Corynebacterium casei LMG S-19264T (=DSM 44701T), isolated from a smear-ripened cheese.</title>
        <authorList>
            <consortium name="US DOE Joint Genome Institute (JGI-PGF)"/>
            <person name="Walter F."/>
            <person name="Albersmeier A."/>
            <person name="Kalinowski J."/>
            <person name="Ruckert C."/>
        </authorList>
    </citation>
    <scope>NUCLEOTIDE SEQUENCE</scope>
    <source>
        <strain evidence="2">KCTC 32437</strain>
    </source>
</reference>
<dbReference type="InterPro" id="IPR000073">
    <property type="entry name" value="AB_hydrolase_1"/>
</dbReference>
<organism evidence="2 3">
    <name type="scientific">Devosia pacifica</name>
    <dbReference type="NCBI Taxonomy" id="1335967"/>
    <lineage>
        <taxon>Bacteria</taxon>
        <taxon>Pseudomonadati</taxon>
        <taxon>Pseudomonadota</taxon>
        <taxon>Alphaproteobacteria</taxon>
        <taxon>Hyphomicrobiales</taxon>
        <taxon>Devosiaceae</taxon>
        <taxon>Devosia</taxon>
    </lineage>
</organism>
<dbReference type="Pfam" id="PF12697">
    <property type="entry name" value="Abhydrolase_6"/>
    <property type="match status" value="1"/>
</dbReference>
<comment type="caution">
    <text evidence="2">The sequence shown here is derived from an EMBL/GenBank/DDBJ whole genome shotgun (WGS) entry which is preliminary data.</text>
</comment>
<dbReference type="AlphaFoldDB" id="A0A918RVH0"/>
<dbReference type="EMBL" id="BMZE01000001">
    <property type="protein sequence ID" value="GHA12218.1"/>
    <property type="molecule type" value="Genomic_DNA"/>
</dbReference>
<reference evidence="2" key="2">
    <citation type="submission" date="2020-09" db="EMBL/GenBank/DDBJ databases">
        <authorList>
            <person name="Sun Q."/>
            <person name="Kim S."/>
        </authorList>
    </citation>
    <scope>NUCLEOTIDE SEQUENCE</scope>
    <source>
        <strain evidence="2">KCTC 32437</strain>
    </source>
</reference>
<dbReference type="PANTHER" id="PTHR43433">
    <property type="entry name" value="HYDROLASE, ALPHA/BETA FOLD FAMILY PROTEIN"/>
    <property type="match status" value="1"/>
</dbReference>
<protein>
    <submittedName>
        <fullName evidence="2">Alpha/beta hydrolase</fullName>
    </submittedName>
</protein>
<proteinExistence type="predicted"/>
<keyword evidence="2" id="KW-0378">Hydrolase</keyword>
<dbReference type="SUPFAM" id="SSF53474">
    <property type="entry name" value="alpha/beta-Hydrolases"/>
    <property type="match status" value="1"/>
</dbReference>
<dbReference type="InterPro" id="IPR050471">
    <property type="entry name" value="AB_hydrolase"/>
</dbReference>
<gene>
    <name evidence="2" type="ORF">GCM10007989_03320</name>
</gene>
<sequence>MIVLVAGAFNDHNTGAEFAAELSASYTVVTYDRRGRGVSGDAAHYAPVREIEDLAAVIGAHGDTAIAIGFSSGASLALMAAAAALPISKLVLIDAPWMLSEARVRPDPELAARLRSLVKAGNPGEAVELFQRDYVGIPEDVIVHMRNAPFRPFLEKMALSTSYDAEIMRDLRLPNDILPNVTQPVLVLTGEKSPPWMAETAATIAKKLPEGESDIVAGIGHDLVPAIIPYLTDFLERQRS</sequence>
<evidence type="ECO:0000259" key="1">
    <source>
        <dbReference type="Pfam" id="PF12697"/>
    </source>
</evidence>